<evidence type="ECO:0000313" key="5">
    <source>
        <dbReference type="EMBL" id="MBI5168362.1"/>
    </source>
</evidence>
<organism evidence="5 6">
    <name type="scientific">Eiseniibacteriota bacterium</name>
    <dbReference type="NCBI Taxonomy" id="2212470"/>
    <lineage>
        <taxon>Bacteria</taxon>
        <taxon>Candidatus Eiseniibacteriota</taxon>
    </lineage>
</organism>
<accession>A0A933S9D3</accession>
<comment type="caution">
    <text evidence="5">The sequence shown here is derived from an EMBL/GenBank/DDBJ whole genome shotgun (WGS) entry which is preliminary data.</text>
</comment>
<evidence type="ECO:0000256" key="3">
    <source>
        <dbReference type="ARBA" id="ARBA00023014"/>
    </source>
</evidence>
<evidence type="ECO:0000256" key="2">
    <source>
        <dbReference type="ARBA" id="ARBA00023004"/>
    </source>
</evidence>
<evidence type="ECO:0000313" key="6">
    <source>
        <dbReference type="Proteomes" id="UP000696931"/>
    </source>
</evidence>
<sequence>MAALTPKPFAHLLARALEEYEHDRSIFHLPRRSFWKPREGLDLSVVLPGGRASTPLGPAAGPHTQLAQNLVAAWLAGSRVLELKTVQVLDRLEIPRPCIDAPGEGYNVEWSQELSLEESAREYAKAWYLIHILRARGIPSETGAHTIFDGSVGYDLAGIRSATVARFLDDMLDSRALLSSLRESLPAPLRAIADVPVPARVFDTVTLSSFHGCPPAELEGIVEHLLTRHALHVVVKLNPTLLGYEAVEEVLRGTLGYEHVELDRAAFDKDLQWNDALRMLDWLSGLAARNGLTLGVKFSNTLVVKNTRGRLEGEHVYLSGPPLHVIATMLADRFVRATGSRYAISFSAGITAENFPDAIANGFGPVTTCTDLLKPTGYRRLPRYLKALEADMERVGAANLAEYVRARAGLMPSAPVSEAAAANLHVYAGRVASDPAYHAPAPAEPAARETLPMFDCESCNNCLLVCPNGAFHALESPPTAMAAGDFQRELQWVVDGGTCNECGNCDTHCPQEGGPWRVKPRWNPEKLAFDAPGATPPQIAAIMAAWGSAKR</sequence>
<proteinExistence type="predicted"/>
<keyword evidence="2" id="KW-0408">Iron</keyword>
<dbReference type="Proteomes" id="UP000696931">
    <property type="component" value="Unassembled WGS sequence"/>
</dbReference>
<dbReference type="GO" id="GO:0046872">
    <property type="term" value="F:metal ion binding"/>
    <property type="evidence" value="ECO:0007669"/>
    <property type="project" value="UniProtKB-KW"/>
</dbReference>
<name>A0A933S9D3_UNCEI</name>
<reference evidence="5" key="1">
    <citation type="submission" date="2020-07" db="EMBL/GenBank/DDBJ databases">
        <title>Huge and variable diversity of episymbiotic CPR bacteria and DPANN archaea in groundwater ecosystems.</title>
        <authorList>
            <person name="He C.Y."/>
            <person name="Keren R."/>
            <person name="Whittaker M."/>
            <person name="Farag I.F."/>
            <person name="Doudna J."/>
            <person name="Cate J.H.D."/>
            <person name="Banfield J.F."/>
        </authorList>
    </citation>
    <scope>NUCLEOTIDE SEQUENCE</scope>
    <source>
        <strain evidence="5">NC_groundwater_1813_Pr3_B-0.1um_71_17</strain>
    </source>
</reference>
<dbReference type="PROSITE" id="PS00198">
    <property type="entry name" value="4FE4S_FER_1"/>
    <property type="match status" value="1"/>
</dbReference>
<feature type="domain" description="4Fe-4S ferredoxin-type" evidence="4">
    <location>
        <begin position="490"/>
        <end position="521"/>
    </location>
</feature>
<dbReference type="InterPro" id="IPR017896">
    <property type="entry name" value="4Fe4S_Fe-S-bd"/>
</dbReference>
<keyword evidence="3" id="KW-0411">Iron-sulfur</keyword>
<dbReference type="PROSITE" id="PS51379">
    <property type="entry name" value="4FE4S_FER_2"/>
    <property type="match status" value="2"/>
</dbReference>
<dbReference type="InterPro" id="IPR017900">
    <property type="entry name" value="4Fe4S_Fe_S_CS"/>
</dbReference>
<dbReference type="Gene3D" id="3.30.70.20">
    <property type="match status" value="1"/>
</dbReference>
<gene>
    <name evidence="5" type="ORF">HZA61_02640</name>
</gene>
<keyword evidence="1" id="KW-0479">Metal-binding</keyword>
<dbReference type="SUPFAM" id="SSF51395">
    <property type="entry name" value="FMN-linked oxidoreductases"/>
    <property type="match status" value="1"/>
</dbReference>
<protein>
    <submittedName>
        <fullName evidence="5">Glutamate synthase</fullName>
    </submittedName>
</protein>
<evidence type="ECO:0000256" key="1">
    <source>
        <dbReference type="ARBA" id="ARBA00022723"/>
    </source>
</evidence>
<dbReference type="EMBL" id="JACRIW010000020">
    <property type="protein sequence ID" value="MBI5168362.1"/>
    <property type="molecule type" value="Genomic_DNA"/>
</dbReference>
<dbReference type="AlphaFoldDB" id="A0A933S9D3"/>
<dbReference type="SUPFAM" id="SSF46548">
    <property type="entry name" value="alpha-helical ferredoxin"/>
    <property type="match status" value="1"/>
</dbReference>
<evidence type="ECO:0000259" key="4">
    <source>
        <dbReference type="PROSITE" id="PS51379"/>
    </source>
</evidence>
<dbReference type="GO" id="GO:0051536">
    <property type="term" value="F:iron-sulfur cluster binding"/>
    <property type="evidence" value="ECO:0007669"/>
    <property type="project" value="UniProtKB-KW"/>
</dbReference>
<feature type="domain" description="4Fe-4S ferredoxin-type" evidence="4">
    <location>
        <begin position="447"/>
        <end position="476"/>
    </location>
</feature>
<dbReference type="Pfam" id="PF12838">
    <property type="entry name" value="Fer4_7"/>
    <property type="match status" value="1"/>
</dbReference>